<feature type="domain" description="V-SNARE coiled-coil homology" evidence="2">
    <location>
        <begin position="3"/>
        <end position="80"/>
    </location>
</feature>
<dbReference type="OrthoDB" id="2193824at2759"/>
<keyword evidence="1" id="KW-1133">Transmembrane helix</keyword>
<dbReference type="GeneID" id="93646710"/>
<accession>A0A177EIV7</accession>
<dbReference type="Proteomes" id="UP000185944">
    <property type="component" value="Unassembled WGS sequence"/>
</dbReference>
<keyword evidence="1" id="KW-0472">Membrane</keyword>
<keyword evidence="1" id="KW-0812">Transmembrane</keyword>
<dbReference type="AlphaFoldDB" id="A0A177EIV7"/>
<keyword evidence="4" id="KW-1185">Reference proteome</keyword>
<dbReference type="Gene3D" id="1.20.5.110">
    <property type="match status" value="1"/>
</dbReference>
<dbReference type="VEuPathDB" id="MicrosporidiaDB:NEDG_00360"/>
<feature type="transmembrane region" description="Helical" evidence="1">
    <location>
        <begin position="65"/>
        <end position="86"/>
    </location>
</feature>
<gene>
    <name evidence="3" type="ORF">NEDG_00360</name>
</gene>
<evidence type="ECO:0000256" key="1">
    <source>
        <dbReference type="SAM" id="Phobius"/>
    </source>
</evidence>
<evidence type="ECO:0000259" key="2">
    <source>
        <dbReference type="Pfam" id="PF00957"/>
    </source>
</evidence>
<name>A0A177EIV7_9MICR</name>
<protein>
    <recommendedName>
        <fullName evidence="2">V-SNARE coiled-coil homology domain-containing protein</fullName>
    </recommendedName>
</protein>
<dbReference type="RefSeq" id="XP_067545486.1">
    <property type="nucleotide sequence ID" value="XM_067687778.1"/>
</dbReference>
<sequence>MDNKVEKELAGAQDDLKEAIHAEKERGASASELKQQSIDLEGSLTDFEKESAAAKNRIWWKSAKWMLIAGIFVSLILLCLFCYIYVKLRQLKHSMGS</sequence>
<dbReference type="STRING" id="1805483.A0A177EIV7"/>
<dbReference type="EMBL" id="LTDL01000014">
    <property type="protein sequence ID" value="OAG31885.1"/>
    <property type="molecule type" value="Genomic_DNA"/>
</dbReference>
<comment type="caution">
    <text evidence="3">The sequence shown here is derived from an EMBL/GenBank/DDBJ whole genome shotgun (WGS) entry which is preliminary data.</text>
</comment>
<proteinExistence type="predicted"/>
<dbReference type="InterPro" id="IPR042855">
    <property type="entry name" value="V_SNARE_CC"/>
</dbReference>
<reference evidence="3 4" key="1">
    <citation type="submission" date="2016-02" db="EMBL/GenBank/DDBJ databases">
        <title>Discovery of a natural microsporidian pathogen with a broad tissue tropism in Caenorhabditis elegans.</title>
        <authorList>
            <person name="Luallen R.J."/>
            <person name="Reinke A.W."/>
            <person name="Tong L."/>
            <person name="Botts M.R."/>
            <person name="Felix M.-A."/>
            <person name="Troemel E.R."/>
        </authorList>
    </citation>
    <scope>NUCLEOTIDE SEQUENCE [LARGE SCALE GENOMIC DNA]</scope>
    <source>
        <strain evidence="3 4">JUm2807</strain>
    </source>
</reference>
<dbReference type="Pfam" id="PF00957">
    <property type="entry name" value="Synaptobrevin"/>
    <property type="match status" value="1"/>
</dbReference>
<evidence type="ECO:0000313" key="4">
    <source>
        <dbReference type="Proteomes" id="UP000185944"/>
    </source>
</evidence>
<evidence type="ECO:0000313" key="3">
    <source>
        <dbReference type="EMBL" id="OAG31885.1"/>
    </source>
</evidence>
<organism evidence="3 4">
    <name type="scientific">Nematocida displodere</name>
    <dbReference type="NCBI Taxonomy" id="1805483"/>
    <lineage>
        <taxon>Eukaryota</taxon>
        <taxon>Fungi</taxon>
        <taxon>Fungi incertae sedis</taxon>
        <taxon>Microsporidia</taxon>
        <taxon>Nematocida</taxon>
    </lineage>
</organism>
<dbReference type="SUPFAM" id="SSF58038">
    <property type="entry name" value="SNARE fusion complex"/>
    <property type="match status" value="1"/>
</dbReference>